<keyword evidence="7 10" id="KW-0472">Membrane</keyword>
<dbReference type="Pfam" id="PF04101">
    <property type="entry name" value="Glyco_tran_28_C"/>
    <property type="match status" value="1"/>
</dbReference>
<evidence type="ECO:0000313" key="14">
    <source>
        <dbReference type="Proteomes" id="UP000264006"/>
    </source>
</evidence>
<evidence type="ECO:0000256" key="2">
    <source>
        <dbReference type="ARBA" id="ARBA00022618"/>
    </source>
</evidence>
<feature type="binding site" evidence="10">
    <location>
        <position position="265"/>
    </location>
    <ligand>
        <name>UDP-N-acetyl-alpha-D-glucosamine</name>
        <dbReference type="ChEBI" id="CHEBI:57705"/>
    </ligand>
</feature>
<dbReference type="HAMAP" id="MF_00033">
    <property type="entry name" value="MurG"/>
    <property type="match status" value="1"/>
</dbReference>
<keyword evidence="8 10" id="KW-0131">Cell cycle</keyword>
<dbReference type="RefSeq" id="WP_164710557.1">
    <property type="nucleotide sequence ID" value="NZ_CP031165.1"/>
</dbReference>
<evidence type="ECO:0000256" key="10">
    <source>
        <dbReference type="HAMAP-Rule" id="MF_00033"/>
    </source>
</evidence>
<evidence type="ECO:0000256" key="5">
    <source>
        <dbReference type="ARBA" id="ARBA00022960"/>
    </source>
</evidence>
<dbReference type="EC" id="2.4.1.227" evidence="10"/>
<keyword evidence="5 10" id="KW-0133">Cell shape</keyword>
<evidence type="ECO:0000313" key="13">
    <source>
        <dbReference type="EMBL" id="AXV07632.1"/>
    </source>
</evidence>
<dbReference type="CDD" id="cd03785">
    <property type="entry name" value="GT28_MurG"/>
    <property type="match status" value="1"/>
</dbReference>
<dbReference type="PANTHER" id="PTHR21015:SF22">
    <property type="entry name" value="GLYCOSYLTRANSFERASE"/>
    <property type="match status" value="1"/>
</dbReference>
<gene>
    <name evidence="10" type="primary">murG</name>
    <name evidence="13" type="ORF">DVS28_a2953</name>
</gene>
<evidence type="ECO:0000256" key="8">
    <source>
        <dbReference type="ARBA" id="ARBA00023306"/>
    </source>
</evidence>
<accession>A0A346XZI5</accession>
<dbReference type="PANTHER" id="PTHR21015">
    <property type="entry name" value="UDP-N-ACETYLGLUCOSAMINE--N-ACETYLMURAMYL-(PENTAPEPTIDE) PYROPHOSPHORYL-UNDECAPRENOL N-ACETYLGLUCOSAMINE TRANSFERASE 1"/>
    <property type="match status" value="1"/>
</dbReference>
<dbReference type="UniPathway" id="UPA00219"/>
<comment type="pathway">
    <text evidence="10">Cell wall biogenesis; peptidoglycan biosynthesis.</text>
</comment>
<dbReference type="GO" id="GO:0051991">
    <property type="term" value="F:UDP-N-acetyl-D-glucosamine:N-acetylmuramoyl-L-alanyl-D-glutamyl-meso-2,6-diaminopimelyl-D-alanyl-D-alanine-diphosphoundecaprenol 4-beta-N-acetylglucosaminlytransferase activity"/>
    <property type="evidence" value="ECO:0007669"/>
    <property type="project" value="RHEA"/>
</dbReference>
<keyword evidence="4 10" id="KW-0808">Transferase</keyword>
<comment type="subcellular location">
    <subcellularLocation>
        <location evidence="10">Cell membrane</location>
        <topology evidence="10">Peripheral membrane protein</topology>
        <orientation evidence="10">Cytoplasmic side</orientation>
    </subcellularLocation>
</comment>
<organism evidence="13 14">
    <name type="scientific">Euzebya pacifica</name>
    <dbReference type="NCBI Taxonomy" id="1608957"/>
    <lineage>
        <taxon>Bacteria</taxon>
        <taxon>Bacillati</taxon>
        <taxon>Actinomycetota</taxon>
        <taxon>Nitriliruptoria</taxon>
        <taxon>Euzebyales</taxon>
    </lineage>
</organism>
<evidence type="ECO:0000256" key="6">
    <source>
        <dbReference type="ARBA" id="ARBA00022984"/>
    </source>
</evidence>
<dbReference type="InterPro" id="IPR004276">
    <property type="entry name" value="GlycoTrans_28_N"/>
</dbReference>
<dbReference type="NCBIfam" id="TIGR01133">
    <property type="entry name" value="murG"/>
    <property type="match status" value="1"/>
</dbReference>
<feature type="domain" description="Glycosyl transferase family 28 C-terminal" evidence="12">
    <location>
        <begin position="201"/>
        <end position="368"/>
    </location>
</feature>
<dbReference type="GO" id="GO:0050511">
    <property type="term" value="F:undecaprenyldiphospho-muramoylpentapeptide beta-N-acetylglucosaminyltransferase activity"/>
    <property type="evidence" value="ECO:0007669"/>
    <property type="project" value="UniProtKB-UniRule"/>
</dbReference>
<dbReference type="EMBL" id="CP031165">
    <property type="protein sequence ID" value="AXV07632.1"/>
    <property type="molecule type" value="Genomic_DNA"/>
</dbReference>
<dbReference type="Pfam" id="PF03033">
    <property type="entry name" value="Glyco_transf_28"/>
    <property type="match status" value="1"/>
</dbReference>
<dbReference type="AlphaFoldDB" id="A0A346XZI5"/>
<comment type="catalytic activity">
    <reaction evidence="10">
        <text>di-trans,octa-cis-undecaprenyl diphospho-N-acetyl-alpha-D-muramoyl-L-alanyl-D-glutamyl-meso-2,6-diaminopimeloyl-D-alanyl-D-alanine + UDP-N-acetyl-alpha-D-glucosamine = di-trans,octa-cis-undecaprenyl diphospho-[N-acetyl-alpha-D-glucosaminyl-(1-&gt;4)]-N-acetyl-alpha-D-muramoyl-L-alanyl-D-glutamyl-meso-2,6-diaminopimeloyl-D-alanyl-D-alanine + UDP + H(+)</text>
        <dbReference type="Rhea" id="RHEA:31227"/>
        <dbReference type="ChEBI" id="CHEBI:15378"/>
        <dbReference type="ChEBI" id="CHEBI:57705"/>
        <dbReference type="ChEBI" id="CHEBI:58223"/>
        <dbReference type="ChEBI" id="CHEBI:61387"/>
        <dbReference type="ChEBI" id="CHEBI:61388"/>
        <dbReference type="EC" id="2.4.1.227"/>
    </reaction>
</comment>
<keyword evidence="2 10" id="KW-0132">Cell division</keyword>
<dbReference type="GO" id="GO:0071555">
    <property type="term" value="P:cell wall organization"/>
    <property type="evidence" value="ECO:0007669"/>
    <property type="project" value="UniProtKB-KW"/>
</dbReference>
<comment type="caution">
    <text evidence="10">Lacks conserved residue(s) required for the propagation of feature annotation.</text>
</comment>
<evidence type="ECO:0000259" key="12">
    <source>
        <dbReference type="Pfam" id="PF04101"/>
    </source>
</evidence>
<evidence type="ECO:0000256" key="9">
    <source>
        <dbReference type="ARBA" id="ARBA00023316"/>
    </source>
</evidence>
<dbReference type="SUPFAM" id="SSF53756">
    <property type="entry name" value="UDP-Glycosyltransferase/glycogen phosphorylase"/>
    <property type="match status" value="1"/>
</dbReference>
<evidence type="ECO:0000256" key="4">
    <source>
        <dbReference type="ARBA" id="ARBA00022679"/>
    </source>
</evidence>
<keyword evidence="3 10" id="KW-0328">Glycosyltransferase</keyword>
<proteinExistence type="inferred from homology"/>
<comment type="similarity">
    <text evidence="10">Belongs to the glycosyltransferase 28 family. MurG subfamily.</text>
</comment>
<dbReference type="Gene3D" id="3.40.50.2000">
    <property type="entry name" value="Glycogen Phosphorylase B"/>
    <property type="match status" value="2"/>
</dbReference>
<sequence length="379" mass="39310">MGDTVLLAAGGTGGHVFPGLATAAALHDARPDLEIAFVGTADRLEARLVPEAGWPLHTVPAMALRKDLSALKLPVVLGRAVSATRQLIRQSDVIAAVCFGGYTSVPLALAARTTGTPLVVHEQNAVPGRANKLAARAAAAVAVTFEQAADGFGSTRTVLTGNPVRPGLLPDAAPGEDLPAVRARLRDEALSTFGLRPDRRTLLVFGGSQGARQINRALTGAVDRWTRPEELQVLHATGSRTHDETVAAWGAVEHGGLHVVVEEFITRMDLAYAAADVVVCRAGASSIAELTALGLPSILVPYPHATDDHQTANGRALEAAGGAVVVPDSDMDADRLVATAEPLLHDPTTHERVAAAATAFGRPQAAARLAELVLEVATP</sequence>
<name>A0A346XZI5_9ACTN</name>
<evidence type="ECO:0000259" key="11">
    <source>
        <dbReference type="Pfam" id="PF03033"/>
    </source>
</evidence>
<feature type="binding site" evidence="10">
    <location>
        <position position="310"/>
    </location>
    <ligand>
        <name>UDP-N-acetyl-alpha-D-glucosamine</name>
        <dbReference type="ChEBI" id="CHEBI:57705"/>
    </ligand>
</feature>
<evidence type="ECO:0000256" key="3">
    <source>
        <dbReference type="ARBA" id="ARBA00022676"/>
    </source>
</evidence>
<evidence type="ECO:0000256" key="7">
    <source>
        <dbReference type="ARBA" id="ARBA00023136"/>
    </source>
</evidence>
<feature type="domain" description="Glycosyltransferase family 28 N-terminal" evidence="11">
    <location>
        <begin position="5"/>
        <end position="142"/>
    </location>
</feature>
<dbReference type="GO" id="GO:0008360">
    <property type="term" value="P:regulation of cell shape"/>
    <property type="evidence" value="ECO:0007669"/>
    <property type="project" value="UniProtKB-KW"/>
</dbReference>
<dbReference type="KEGG" id="euz:DVS28_a2953"/>
<dbReference type="InterPro" id="IPR007235">
    <property type="entry name" value="Glyco_trans_28_C"/>
</dbReference>
<keyword evidence="1 10" id="KW-1003">Cell membrane</keyword>
<dbReference type="InterPro" id="IPR006009">
    <property type="entry name" value="GlcNAc_MurG"/>
</dbReference>
<protein>
    <recommendedName>
        <fullName evidence="10">UDP-N-acetylglucosamine--N-acetylmuramyl-(pentapeptide) pyrophosphoryl-undecaprenol N-acetylglucosamine transferase</fullName>
        <ecNumber evidence="10">2.4.1.227</ecNumber>
    </recommendedName>
    <alternativeName>
        <fullName evidence="10">Undecaprenyl-PP-MurNAc-pentapeptide-UDPGlcNAc GlcNAc transferase</fullName>
    </alternativeName>
</protein>
<evidence type="ECO:0000256" key="1">
    <source>
        <dbReference type="ARBA" id="ARBA00022475"/>
    </source>
</evidence>
<feature type="binding site" evidence="10">
    <location>
        <begin position="12"/>
        <end position="14"/>
    </location>
    <ligand>
        <name>UDP-N-acetyl-alpha-D-glucosamine</name>
        <dbReference type="ChEBI" id="CHEBI:57705"/>
    </ligand>
</feature>
<feature type="binding site" evidence="10">
    <location>
        <position position="165"/>
    </location>
    <ligand>
        <name>UDP-N-acetyl-alpha-D-glucosamine</name>
        <dbReference type="ChEBI" id="CHEBI:57705"/>
    </ligand>
</feature>
<keyword evidence="6 10" id="KW-0573">Peptidoglycan synthesis</keyword>
<dbReference type="GO" id="GO:0051301">
    <property type="term" value="P:cell division"/>
    <property type="evidence" value="ECO:0007669"/>
    <property type="project" value="UniProtKB-KW"/>
</dbReference>
<reference evidence="13 14" key="1">
    <citation type="submission" date="2018-09" db="EMBL/GenBank/DDBJ databases">
        <title>Complete genome sequence of Euzebya sp. DY32-46 isolated from seawater of Pacific Ocean.</title>
        <authorList>
            <person name="Xu L."/>
            <person name="Wu Y.-H."/>
            <person name="Xu X.-W."/>
        </authorList>
    </citation>
    <scope>NUCLEOTIDE SEQUENCE [LARGE SCALE GENOMIC DNA]</scope>
    <source>
        <strain evidence="13 14">DY32-46</strain>
    </source>
</reference>
<comment type="function">
    <text evidence="10">Cell wall formation. Catalyzes the transfer of a GlcNAc subunit on undecaprenyl-pyrophosphoryl-MurNAc-pentapeptide (lipid intermediate I) to form undecaprenyl-pyrophosphoryl-MurNAc-(pentapeptide)GlcNAc (lipid intermediate II).</text>
</comment>
<keyword evidence="14" id="KW-1185">Reference proteome</keyword>
<keyword evidence="9 10" id="KW-0961">Cell wall biogenesis/degradation</keyword>
<dbReference type="GO" id="GO:0005975">
    <property type="term" value="P:carbohydrate metabolic process"/>
    <property type="evidence" value="ECO:0007669"/>
    <property type="project" value="InterPro"/>
</dbReference>
<dbReference type="GO" id="GO:0005886">
    <property type="term" value="C:plasma membrane"/>
    <property type="evidence" value="ECO:0007669"/>
    <property type="project" value="UniProtKB-SubCell"/>
</dbReference>
<dbReference type="GO" id="GO:0009252">
    <property type="term" value="P:peptidoglycan biosynthetic process"/>
    <property type="evidence" value="ECO:0007669"/>
    <property type="project" value="UniProtKB-UniRule"/>
</dbReference>
<feature type="binding site" evidence="10">
    <location>
        <position position="208"/>
    </location>
    <ligand>
        <name>UDP-N-acetyl-alpha-D-glucosamine</name>
        <dbReference type="ChEBI" id="CHEBI:57705"/>
    </ligand>
</feature>
<dbReference type="Proteomes" id="UP000264006">
    <property type="component" value="Chromosome"/>
</dbReference>
<feature type="binding site" evidence="10">
    <location>
        <position position="124"/>
    </location>
    <ligand>
        <name>UDP-N-acetyl-alpha-D-glucosamine</name>
        <dbReference type="ChEBI" id="CHEBI:57705"/>
    </ligand>
</feature>